<dbReference type="PRINTS" id="PR00412">
    <property type="entry name" value="EPOXHYDRLASE"/>
</dbReference>
<evidence type="ECO:0000256" key="1">
    <source>
        <dbReference type="ARBA" id="ARBA00010088"/>
    </source>
</evidence>
<evidence type="ECO:0000259" key="5">
    <source>
        <dbReference type="Pfam" id="PF06441"/>
    </source>
</evidence>
<keyword evidence="3 6" id="KW-0378">Hydrolase</keyword>
<evidence type="ECO:0000256" key="4">
    <source>
        <dbReference type="PIRSR" id="PIRSR001112-1"/>
    </source>
</evidence>
<dbReference type="InterPro" id="IPR000639">
    <property type="entry name" value="Epox_hydrolase-like"/>
</dbReference>
<accession>A0A4Y7PZE5</accession>
<dbReference type="PANTHER" id="PTHR21661">
    <property type="entry name" value="EPOXIDE HYDROLASE 1-RELATED"/>
    <property type="match status" value="1"/>
</dbReference>
<feature type="active site" description="Nucleophile" evidence="4">
    <location>
        <position position="183"/>
    </location>
</feature>
<dbReference type="SUPFAM" id="SSF53474">
    <property type="entry name" value="alpha/beta-Hydrolases"/>
    <property type="match status" value="1"/>
</dbReference>
<dbReference type="Proteomes" id="UP000294933">
    <property type="component" value="Unassembled WGS sequence"/>
</dbReference>
<comment type="similarity">
    <text evidence="1">Belongs to the peptidase S33 family.</text>
</comment>
<dbReference type="EMBL" id="ML170189">
    <property type="protein sequence ID" value="TDL20272.1"/>
    <property type="molecule type" value="Genomic_DNA"/>
</dbReference>
<name>A0A4Y7PZE5_9AGAM</name>
<dbReference type="Pfam" id="PF06441">
    <property type="entry name" value="EHN"/>
    <property type="match status" value="1"/>
</dbReference>
<dbReference type="PANTHER" id="PTHR21661:SF35">
    <property type="entry name" value="EPOXIDE HYDROLASE"/>
    <property type="match status" value="1"/>
</dbReference>
<dbReference type="InterPro" id="IPR016292">
    <property type="entry name" value="Epoxide_hydrolase"/>
</dbReference>
<sequence>MATAVPIHVSFDADKVKALKDEIQRAYVPPNPLLSSKPGDLGIDVGLLASLKDDFVQRWSYDALQKRINTYPNYLVTFNDISGFDPLSIHFVHAKSTRSDAIPLLLLHGWPGTFFDFHKVIDPLVNPPAGVPAFHVVIPSLPGFFLSSHPTNVGWTILHTARVMNRLMFDVLGYKKYGGQGGDWGSYILRLIGSLYPEEAPVLHFNMFRCPAPKDEDENTLSPAEQNLMNRRATFAKTGAGYLDIQSTKPFTIGLAIASSPFATLIYIGEKFYSWSDPEKLDPMDLLDTVALYHLSGSFSTSVLIYHQSAELRSELVMDTEKWRIKSKIGYTNFPYEIGGAPRSYISAAAPLVFYNERTSGGHFAALDNPTGLVEDLQSLFGQNW</sequence>
<dbReference type="InterPro" id="IPR029058">
    <property type="entry name" value="AB_hydrolase_fold"/>
</dbReference>
<evidence type="ECO:0000313" key="6">
    <source>
        <dbReference type="EMBL" id="TDL20272.1"/>
    </source>
</evidence>
<dbReference type="PIRSF" id="PIRSF001112">
    <property type="entry name" value="Epoxide_hydrolase"/>
    <property type="match status" value="1"/>
</dbReference>
<keyword evidence="2" id="KW-0058">Aromatic hydrocarbons catabolism</keyword>
<dbReference type="Gene3D" id="3.40.50.1820">
    <property type="entry name" value="alpha/beta hydrolase"/>
    <property type="match status" value="1"/>
</dbReference>
<evidence type="ECO:0000256" key="3">
    <source>
        <dbReference type="ARBA" id="ARBA00022801"/>
    </source>
</evidence>
<dbReference type="VEuPathDB" id="FungiDB:BD410DRAFT_791046"/>
<evidence type="ECO:0000256" key="2">
    <source>
        <dbReference type="ARBA" id="ARBA00022797"/>
    </source>
</evidence>
<evidence type="ECO:0000313" key="7">
    <source>
        <dbReference type="Proteomes" id="UP000294933"/>
    </source>
</evidence>
<reference evidence="6 7" key="1">
    <citation type="submission" date="2018-06" db="EMBL/GenBank/DDBJ databases">
        <title>A transcriptomic atlas of mushroom development highlights an independent origin of complex multicellularity.</title>
        <authorList>
            <consortium name="DOE Joint Genome Institute"/>
            <person name="Krizsan K."/>
            <person name="Almasi E."/>
            <person name="Merenyi Z."/>
            <person name="Sahu N."/>
            <person name="Viragh M."/>
            <person name="Koszo T."/>
            <person name="Mondo S."/>
            <person name="Kiss B."/>
            <person name="Balint B."/>
            <person name="Kues U."/>
            <person name="Barry K."/>
            <person name="Hegedus J.C."/>
            <person name="Henrissat B."/>
            <person name="Johnson J."/>
            <person name="Lipzen A."/>
            <person name="Ohm R."/>
            <person name="Nagy I."/>
            <person name="Pangilinan J."/>
            <person name="Yan J."/>
            <person name="Xiong Y."/>
            <person name="Grigoriev I.V."/>
            <person name="Hibbett D.S."/>
            <person name="Nagy L.G."/>
        </authorList>
    </citation>
    <scope>NUCLEOTIDE SEQUENCE [LARGE SCALE GENOMIC DNA]</scope>
    <source>
        <strain evidence="6 7">SZMC22713</strain>
    </source>
</reference>
<gene>
    <name evidence="6" type="ORF">BD410DRAFT_791046</name>
</gene>
<feature type="domain" description="Epoxide hydrolase N-terminal" evidence="5">
    <location>
        <begin position="6"/>
        <end position="117"/>
    </location>
</feature>
<dbReference type="AlphaFoldDB" id="A0A4Y7PZE5"/>
<dbReference type="GO" id="GO:0004301">
    <property type="term" value="F:epoxide hydrolase activity"/>
    <property type="evidence" value="ECO:0007669"/>
    <property type="project" value="TreeGrafter"/>
</dbReference>
<organism evidence="6 7">
    <name type="scientific">Rickenella mellea</name>
    <dbReference type="NCBI Taxonomy" id="50990"/>
    <lineage>
        <taxon>Eukaryota</taxon>
        <taxon>Fungi</taxon>
        <taxon>Dikarya</taxon>
        <taxon>Basidiomycota</taxon>
        <taxon>Agaricomycotina</taxon>
        <taxon>Agaricomycetes</taxon>
        <taxon>Hymenochaetales</taxon>
        <taxon>Rickenellaceae</taxon>
        <taxon>Rickenella</taxon>
    </lineage>
</organism>
<protein>
    <submittedName>
        <fullName evidence="6">Alpha/beta-hydrolase</fullName>
    </submittedName>
</protein>
<keyword evidence="7" id="KW-1185">Reference proteome</keyword>
<dbReference type="GO" id="GO:0097176">
    <property type="term" value="P:epoxide metabolic process"/>
    <property type="evidence" value="ECO:0007669"/>
    <property type="project" value="TreeGrafter"/>
</dbReference>
<dbReference type="InterPro" id="IPR010497">
    <property type="entry name" value="Epoxide_hydro_N"/>
</dbReference>
<feature type="active site" description="Proton donor" evidence="4">
    <location>
        <position position="306"/>
    </location>
</feature>
<feature type="active site" description="Proton acceptor" evidence="4">
    <location>
        <position position="363"/>
    </location>
</feature>
<proteinExistence type="inferred from homology"/>
<dbReference type="OrthoDB" id="7130006at2759"/>
<dbReference type="STRING" id="50990.A0A4Y7PZE5"/>